<dbReference type="SUPFAM" id="SSF142823">
    <property type="entry name" value="ComB-like"/>
    <property type="match status" value="1"/>
</dbReference>
<dbReference type="AlphaFoldDB" id="A0A7V2F2W1"/>
<keyword evidence="5 8" id="KW-0378">Hydrolase</keyword>
<dbReference type="Gene3D" id="3.90.1560.10">
    <property type="entry name" value="ComB-like"/>
    <property type="match status" value="1"/>
</dbReference>
<accession>A0A7V2F2W1</accession>
<comment type="cofactor">
    <cofactor evidence="1 8">
        <name>Mg(2+)</name>
        <dbReference type="ChEBI" id="CHEBI:18420"/>
    </cofactor>
</comment>
<dbReference type="HAMAP" id="MF_00490">
    <property type="entry name" value="ComB"/>
    <property type="match status" value="1"/>
</dbReference>
<evidence type="ECO:0000256" key="2">
    <source>
        <dbReference type="ARBA" id="ARBA00009997"/>
    </source>
</evidence>
<dbReference type="GO" id="GO:0050532">
    <property type="term" value="F:2-phosphosulfolactate phosphatase activity"/>
    <property type="evidence" value="ECO:0007669"/>
    <property type="project" value="UniProtKB-UniRule"/>
</dbReference>
<evidence type="ECO:0000256" key="3">
    <source>
        <dbReference type="ARBA" id="ARBA00012953"/>
    </source>
</evidence>
<evidence type="ECO:0000256" key="6">
    <source>
        <dbReference type="ARBA" id="ARBA00022842"/>
    </source>
</evidence>
<dbReference type="InterPro" id="IPR036702">
    <property type="entry name" value="ComB-like_sf"/>
</dbReference>
<sequence length="292" mass="31066">MRHRGRPDYDTFSSLDTAPQEIHQRGFRHLLHRQERKMNAGPGRIRFFATAGEAAGENFHGAVVVVIDVLRATSTILAALDNGAARVLPVESIETATRLVSLSERGDKLLAGEQKGMPIEGFDLFNSPSEMESEAVAGRTIILATSNGTPAIAAAASRAGRLIVCSILNVGAVAGEVSGSGDLVIICSGSNGRVAGEDFLCAGLLLEALSPPADVSTLVDSAALALLLAERYGDDIEEYMRTTDRGRQLIRLGYGKDISYCSRRDSSRRVPELLQGVIGPEAGGVSRKKRHA</sequence>
<comment type="similarity">
    <text evidence="2 8">Belongs to the ComB family.</text>
</comment>
<dbReference type="PANTHER" id="PTHR37311:SF1">
    <property type="entry name" value="2-PHOSPHOSULFOLACTATE PHOSPHATASE-RELATED"/>
    <property type="match status" value="1"/>
</dbReference>
<comment type="catalytic activity">
    <reaction evidence="7 8">
        <text>(2R)-O-phospho-3-sulfolactate + H2O = (2R)-3-sulfolactate + phosphate</text>
        <dbReference type="Rhea" id="RHEA:23416"/>
        <dbReference type="ChEBI" id="CHEBI:15377"/>
        <dbReference type="ChEBI" id="CHEBI:15597"/>
        <dbReference type="ChEBI" id="CHEBI:43474"/>
        <dbReference type="ChEBI" id="CHEBI:58738"/>
        <dbReference type="EC" id="3.1.3.71"/>
    </reaction>
</comment>
<protein>
    <recommendedName>
        <fullName evidence="4 8">Probable 2-phosphosulfolactate phosphatase</fullName>
        <ecNumber evidence="3 8">3.1.3.71</ecNumber>
    </recommendedName>
</protein>
<dbReference type="GO" id="GO:0050545">
    <property type="term" value="F:sulfopyruvate decarboxylase activity"/>
    <property type="evidence" value="ECO:0007669"/>
    <property type="project" value="TreeGrafter"/>
</dbReference>
<evidence type="ECO:0000256" key="7">
    <source>
        <dbReference type="ARBA" id="ARBA00033711"/>
    </source>
</evidence>
<comment type="caution">
    <text evidence="9">The sequence shown here is derived from an EMBL/GenBank/DDBJ whole genome shotgun (WGS) entry which is preliminary data.</text>
</comment>
<dbReference type="InterPro" id="IPR005238">
    <property type="entry name" value="ComB-like"/>
</dbReference>
<evidence type="ECO:0000313" key="9">
    <source>
        <dbReference type="EMBL" id="HER42874.1"/>
    </source>
</evidence>
<evidence type="ECO:0000256" key="8">
    <source>
        <dbReference type="HAMAP-Rule" id="MF_00490"/>
    </source>
</evidence>
<evidence type="ECO:0000256" key="4">
    <source>
        <dbReference type="ARBA" id="ARBA00021948"/>
    </source>
</evidence>
<dbReference type="EC" id="3.1.3.71" evidence="3 8"/>
<dbReference type="Proteomes" id="UP000886069">
    <property type="component" value="Unassembled WGS sequence"/>
</dbReference>
<dbReference type="Pfam" id="PF04029">
    <property type="entry name" value="2-ph_phosp"/>
    <property type="match status" value="1"/>
</dbReference>
<proteinExistence type="inferred from homology"/>
<gene>
    <name evidence="8" type="primary">comB</name>
    <name evidence="9" type="ORF">ENO08_00245</name>
</gene>
<keyword evidence="6 8" id="KW-0460">Magnesium</keyword>
<reference evidence="9" key="1">
    <citation type="journal article" date="2020" name="mSystems">
        <title>Genome- and Community-Level Interaction Insights into Carbon Utilization and Element Cycling Functions of Hydrothermarchaeota in Hydrothermal Sediment.</title>
        <authorList>
            <person name="Zhou Z."/>
            <person name="Liu Y."/>
            <person name="Xu W."/>
            <person name="Pan J."/>
            <person name="Luo Z.H."/>
            <person name="Li M."/>
        </authorList>
    </citation>
    <scope>NUCLEOTIDE SEQUENCE [LARGE SCALE GENOMIC DNA]</scope>
    <source>
        <strain evidence="9">SpSt-1233</strain>
    </source>
</reference>
<dbReference type="EMBL" id="DSEC01000019">
    <property type="protein sequence ID" value="HER42874.1"/>
    <property type="molecule type" value="Genomic_DNA"/>
</dbReference>
<name>A0A7V2F2W1_UNCEI</name>
<evidence type="ECO:0000256" key="5">
    <source>
        <dbReference type="ARBA" id="ARBA00022801"/>
    </source>
</evidence>
<organism evidence="9">
    <name type="scientific">Eiseniibacteriota bacterium</name>
    <dbReference type="NCBI Taxonomy" id="2212470"/>
    <lineage>
        <taxon>Bacteria</taxon>
        <taxon>Candidatus Eiseniibacteriota</taxon>
    </lineage>
</organism>
<dbReference type="PANTHER" id="PTHR37311">
    <property type="entry name" value="2-PHOSPHOSULFOLACTATE PHOSPHATASE-RELATED"/>
    <property type="match status" value="1"/>
</dbReference>
<evidence type="ECO:0000256" key="1">
    <source>
        <dbReference type="ARBA" id="ARBA00001946"/>
    </source>
</evidence>
<dbReference type="GO" id="GO:0000287">
    <property type="term" value="F:magnesium ion binding"/>
    <property type="evidence" value="ECO:0007669"/>
    <property type="project" value="UniProtKB-UniRule"/>
</dbReference>